<sequence>MKSLIHRYVNWNWNWNLDSALRYKKAISIIKKIKPITIVEIGSGSRGISAYLKYPSFGIDIAFDRVISTALQRRIKALGTKLPFHNRSIDFVISTDMLEHVNAAMRPSVIKEMFRIVKVSGVIYITVPVGQESENADCRVNKAYKRKHGVAHPMLRDHIKYGLPCAKEIINLVEIEASNLGWSMTVFENTPVSLWEWNLMWFGVERWMLGLRHFQRPILQLLYPFLMRIKSKSNYRIIIIASKMDISND</sequence>
<evidence type="ECO:0000313" key="2">
    <source>
        <dbReference type="EMBL" id="GAB64081.1"/>
    </source>
</evidence>
<dbReference type="InterPro" id="IPR029063">
    <property type="entry name" value="SAM-dependent_MTases_sf"/>
</dbReference>
<dbReference type="EMBL" id="BAFH01000004">
    <property type="protein sequence ID" value="GAB64081.1"/>
    <property type="molecule type" value="Genomic_DNA"/>
</dbReference>
<dbReference type="Proteomes" id="UP000002985">
    <property type="component" value="Unassembled WGS sequence"/>
</dbReference>
<dbReference type="InterPro" id="IPR013216">
    <property type="entry name" value="Methyltransf_11"/>
</dbReference>
<dbReference type="Gene3D" id="3.40.50.150">
    <property type="entry name" value="Vaccinia Virus protein VP39"/>
    <property type="match status" value="1"/>
</dbReference>
<accession>I3IQT6</accession>
<dbReference type="Pfam" id="PF08241">
    <property type="entry name" value="Methyltransf_11"/>
    <property type="match status" value="1"/>
</dbReference>
<keyword evidence="3" id="KW-1185">Reference proteome</keyword>
<feature type="domain" description="Methyltransferase type 11" evidence="1">
    <location>
        <begin position="40"/>
        <end position="125"/>
    </location>
</feature>
<evidence type="ECO:0000259" key="1">
    <source>
        <dbReference type="Pfam" id="PF08241"/>
    </source>
</evidence>
<evidence type="ECO:0000313" key="3">
    <source>
        <dbReference type="Proteomes" id="UP000002985"/>
    </source>
</evidence>
<dbReference type="AlphaFoldDB" id="I3IQT6"/>
<dbReference type="eggNOG" id="COG2226">
    <property type="taxonomic scope" value="Bacteria"/>
</dbReference>
<name>I3IQT6_9BACT</name>
<proteinExistence type="predicted"/>
<dbReference type="SUPFAM" id="SSF53335">
    <property type="entry name" value="S-adenosyl-L-methionine-dependent methyltransferases"/>
    <property type="match status" value="1"/>
</dbReference>
<protein>
    <recommendedName>
        <fullName evidence="1">Methyltransferase type 11 domain-containing protein</fullName>
    </recommendedName>
</protein>
<organism evidence="2 3">
    <name type="scientific">Candidatus Jettenia caeni</name>
    <dbReference type="NCBI Taxonomy" id="247490"/>
    <lineage>
        <taxon>Bacteria</taxon>
        <taxon>Pseudomonadati</taxon>
        <taxon>Planctomycetota</taxon>
        <taxon>Candidatus Brocadiia</taxon>
        <taxon>Candidatus Brocadiales</taxon>
        <taxon>Candidatus Brocadiaceae</taxon>
        <taxon>Candidatus Jettenia</taxon>
    </lineage>
</organism>
<reference evidence="2 3" key="1">
    <citation type="journal article" date="2012" name="FEBS Lett.">
        <title>Anammox organism KSU-1 expresses a NirK-type copper-containing nitrite reductase instead of a NirS-type with cytochrome cd1.</title>
        <authorList>
            <person name="Hira D."/>
            <person name="Toh H."/>
            <person name="Migita C.T."/>
            <person name="Okubo H."/>
            <person name="Nishiyama T."/>
            <person name="Hattori M."/>
            <person name="Furukawa K."/>
            <person name="Fujii T."/>
        </authorList>
    </citation>
    <scope>NUCLEOTIDE SEQUENCE [LARGE SCALE GENOMIC DNA]</scope>
</reference>
<gene>
    <name evidence="2" type="ORF">KSU1_D0772</name>
</gene>
<dbReference type="STRING" id="247490.KSU1_D0772"/>
<dbReference type="GO" id="GO:0008757">
    <property type="term" value="F:S-adenosylmethionine-dependent methyltransferase activity"/>
    <property type="evidence" value="ECO:0007669"/>
    <property type="project" value="InterPro"/>
</dbReference>
<comment type="caution">
    <text evidence="2">The sequence shown here is derived from an EMBL/GenBank/DDBJ whole genome shotgun (WGS) entry which is preliminary data.</text>
</comment>